<feature type="chain" id="PRO_5020603123" evidence="1">
    <location>
        <begin position="24"/>
        <end position="235"/>
    </location>
</feature>
<comment type="caution">
    <text evidence="2">The sequence shown here is derived from an EMBL/GenBank/DDBJ whole genome shotgun (WGS) entry which is preliminary data.</text>
</comment>
<dbReference type="RefSeq" id="WP_133820754.1">
    <property type="nucleotide sequence ID" value="NZ_SNZH01000015.1"/>
</dbReference>
<evidence type="ECO:0000313" key="3">
    <source>
        <dbReference type="Proteomes" id="UP000295293"/>
    </source>
</evidence>
<sequence>MVRRLLGLFALLLTLAANRPAQALQLPWFDGVFKSIGTNIACVSDPPILQTRVQAYTGYTLLPPNLTPAIGEVFYTHLIISHPGNPCGGSVIGLELLLPNGITPAISTDNPAFCFARVPNGPRLINLGNDSGYGCPQQLSQGLEGYAIRAPRNTAEGGAWRSAQGIWLEFLIPVVSSVPQAGDQQIRYRVNPDIGVVGYPSVPVIVNNDVVFRTSNEGNVLSLDVCSLTPVAQGC</sequence>
<organism evidence="2 3">
    <name type="scientific">Tahibacter aquaticus</name>
    <dbReference type="NCBI Taxonomy" id="520092"/>
    <lineage>
        <taxon>Bacteria</taxon>
        <taxon>Pseudomonadati</taxon>
        <taxon>Pseudomonadota</taxon>
        <taxon>Gammaproteobacteria</taxon>
        <taxon>Lysobacterales</taxon>
        <taxon>Rhodanobacteraceae</taxon>
        <taxon>Tahibacter</taxon>
    </lineage>
</organism>
<dbReference type="EMBL" id="SNZH01000015">
    <property type="protein sequence ID" value="TDR39761.1"/>
    <property type="molecule type" value="Genomic_DNA"/>
</dbReference>
<dbReference type="Proteomes" id="UP000295293">
    <property type="component" value="Unassembled WGS sequence"/>
</dbReference>
<keyword evidence="1" id="KW-0732">Signal</keyword>
<gene>
    <name evidence="2" type="ORF">DFR29_115151</name>
</gene>
<evidence type="ECO:0000313" key="2">
    <source>
        <dbReference type="EMBL" id="TDR39761.1"/>
    </source>
</evidence>
<proteinExistence type="predicted"/>
<keyword evidence="3" id="KW-1185">Reference proteome</keyword>
<reference evidence="2 3" key="1">
    <citation type="submission" date="2019-03" db="EMBL/GenBank/DDBJ databases">
        <title>Genomic Encyclopedia of Type Strains, Phase IV (KMG-IV): sequencing the most valuable type-strain genomes for metagenomic binning, comparative biology and taxonomic classification.</title>
        <authorList>
            <person name="Goeker M."/>
        </authorList>
    </citation>
    <scope>NUCLEOTIDE SEQUENCE [LARGE SCALE GENOMIC DNA]</scope>
    <source>
        <strain evidence="2 3">DSM 21667</strain>
    </source>
</reference>
<dbReference type="AlphaFoldDB" id="A0A4V3DLI8"/>
<dbReference type="OrthoDB" id="5953487at2"/>
<feature type="signal peptide" evidence="1">
    <location>
        <begin position="1"/>
        <end position="23"/>
    </location>
</feature>
<protein>
    <submittedName>
        <fullName evidence="2">Uncharacterized protein</fullName>
    </submittedName>
</protein>
<name>A0A4V3DLI8_9GAMM</name>
<evidence type="ECO:0000256" key="1">
    <source>
        <dbReference type="SAM" id="SignalP"/>
    </source>
</evidence>
<accession>A0A4V3DLI8</accession>